<accession>A0A369K5D1</accession>
<dbReference type="InParanoid" id="A0A369K5D1"/>
<dbReference type="GO" id="GO:0003723">
    <property type="term" value="F:RNA binding"/>
    <property type="evidence" value="ECO:0007669"/>
    <property type="project" value="InterPro"/>
</dbReference>
<dbReference type="Pfam" id="PF00076">
    <property type="entry name" value="RRM_1"/>
    <property type="match status" value="1"/>
</dbReference>
<keyword evidence="3" id="KW-1185">Reference proteome</keyword>
<dbReference type="EMBL" id="LUEZ02000009">
    <property type="protein sequence ID" value="RDB29839.1"/>
    <property type="molecule type" value="Genomic_DNA"/>
</dbReference>
<dbReference type="InterPro" id="IPR012677">
    <property type="entry name" value="Nucleotide-bd_a/b_plait_sf"/>
</dbReference>
<evidence type="ECO:0000313" key="2">
    <source>
        <dbReference type="EMBL" id="RDB29839.1"/>
    </source>
</evidence>
<sequence length="257" mass="29726">MRTAESQPTLIALGLPDYVDYEDLAEMFDDFAVKRIFLSDEDQSSQWANLNSTVLMKAYALTHLRTIPFIHDSWSLSLSIPWKPRLAGYPRFVKCLPQHTTELQLYEMLHPFGSMAYVRIFKDIGPVVEFWNDEDAMKAEVAVKRHFAGGLKITLQAYDPCVVFCINLNPGVDEESLILYSQKCKSAQTRWEKPWSWFAKYAKASLHGTTWQDKVIFARYHEPKNSMNTMRDSIMDSPGSWYSITAQRSQIILYVFI</sequence>
<dbReference type="CDD" id="cd00590">
    <property type="entry name" value="RRM_SF"/>
    <property type="match status" value="1"/>
</dbReference>
<comment type="caution">
    <text evidence="2">The sequence shown here is derived from an EMBL/GenBank/DDBJ whole genome shotgun (WGS) entry which is preliminary data.</text>
</comment>
<feature type="domain" description="RRM" evidence="1">
    <location>
        <begin position="92"/>
        <end position="144"/>
    </location>
</feature>
<name>A0A369K5D1_HYPMA</name>
<dbReference type="InterPro" id="IPR000504">
    <property type="entry name" value="RRM_dom"/>
</dbReference>
<evidence type="ECO:0000259" key="1">
    <source>
        <dbReference type="Pfam" id="PF00076"/>
    </source>
</evidence>
<protein>
    <recommendedName>
        <fullName evidence="1">RRM domain-containing protein</fullName>
    </recommendedName>
</protein>
<reference evidence="2" key="1">
    <citation type="submission" date="2018-04" db="EMBL/GenBank/DDBJ databases">
        <title>Whole genome sequencing of Hypsizygus marmoreus.</title>
        <authorList>
            <person name="Choi I.-G."/>
            <person name="Min B."/>
            <person name="Kim J.-G."/>
            <person name="Kim S."/>
            <person name="Oh Y.-L."/>
            <person name="Kong W.-S."/>
            <person name="Park H."/>
            <person name="Jeong J."/>
            <person name="Song E.-S."/>
        </authorList>
    </citation>
    <scope>NUCLEOTIDE SEQUENCE [LARGE SCALE GENOMIC DNA]</scope>
    <source>
        <strain evidence="2">51987-8</strain>
    </source>
</reference>
<dbReference type="Proteomes" id="UP000076154">
    <property type="component" value="Unassembled WGS sequence"/>
</dbReference>
<dbReference type="InterPro" id="IPR035979">
    <property type="entry name" value="RBD_domain_sf"/>
</dbReference>
<dbReference type="SUPFAM" id="SSF54928">
    <property type="entry name" value="RNA-binding domain, RBD"/>
    <property type="match status" value="1"/>
</dbReference>
<proteinExistence type="predicted"/>
<dbReference type="AlphaFoldDB" id="A0A369K5D1"/>
<dbReference type="Gene3D" id="3.30.70.330">
    <property type="match status" value="1"/>
</dbReference>
<organism evidence="2 3">
    <name type="scientific">Hypsizygus marmoreus</name>
    <name type="common">White beech mushroom</name>
    <name type="synonym">Agaricus marmoreus</name>
    <dbReference type="NCBI Taxonomy" id="39966"/>
    <lineage>
        <taxon>Eukaryota</taxon>
        <taxon>Fungi</taxon>
        <taxon>Dikarya</taxon>
        <taxon>Basidiomycota</taxon>
        <taxon>Agaricomycotina</taxon>
        <taxon>Agaricomycetes</taxon>
        <taxon>Agaricomycetidae</taxon>
        <taxon>Agaricales</taxon>
        <taxon>Tricholomatineae</taxon>
        <taxon>Lyophyllaceae</taxon>
        <taxon>Hypsizygus</taxon>
    </lineage>
</organism>
<gene>
    <name evidence="2" type="ORF">Hypma_013935</name>
</gene>
<evidence type="ECO:0000313" key="3">
    <source>
        <dbReference type="Proteomes" id="UP000076154"/>
    </source>
</evidence>